<dbReference type="InterPro" id="IPR042100">
    <property type="entry name" value="Bug_dom1"/>
</dbReference>
<dbReference type="STRING" id="1123501.Wenmar_01287"/>
<evidence type="ECO:0000313" key="3">
    <source>
        <dbReference type="Proteomes" id="UP000035100"/>
    </source>
</evidence>
<keyword evidence="3" id="KW-1185">Reference proteome</keyword>
<dbReference type="OrthoDB" id="9780943at2"/>
<evidence type="ECO:0008006" key="4">
    <source>
        <dbReference type="Google" id="ProtNLM"/>
    </source>
</evidence>
<gene>
    <name evidence="2" type="ORF">Wenmar_01287</name>
</gene>
<dbReference type="InterPro" id="IPR005064">
    <property type="entry name" value="BUG"/>
</dbReference>
<comment type="similarity">
    <text evidence="1">Belongs to the UPF0065 (bug) family.</text>
</comment>
<dbReference type="PANTHER" id="PTHR42928">
    <property type="entry name" value="TRICARBOXYLATE-BINDING PROTEIN"/>
    <property type="match status" value="1"/>
</dbReference>
<protein>
    <recommendedName>
        <fullName evidence="4">Tripartite tricarboxylate transporter substrate binding protein</fullName>
    </recommendedName>
</protein>
<proteinExistence type="inferred from homology"/>
<evidence type="ECO:0000256" key="1">
    <source>
        <dbReference type="ARBA" id="ARBA00006987"/>
    </source>
</evidence>
<dbReference type="Proteomes" id="UP000035100">
    <property type="component" value="Unassembled WGS sequence"/>
</dbReference>
<dbReference type="Gene3D" id="3.40.190.150">
    <property type="entry name" value="Bordetella uptake gene, domain 1"/>
    <property type="match status" value="1"/>
</dbReference>
<dbReference type="eggNOG" id="COG3181">
    <property type="taxonomic scope" value="Bacteria"/>
</dbReference>
<dbReference type="Gene3D" id="3.40.190.10">
    <property type="entry name" value="Periplasmic binding protein-like II"/>
    <property type="match status" value="1"/>
</dbReference>
<evidence type="ECO:0000313" key="2">
    <source>
        <dbReference type="EMBL" id="KIQ70143.1"/>
    </source>
</evidence>
<dbReference type="RefSeq" id="WP_018303310.1">
    <property type="nucleotide sequence ID" value="NZ_KB902294.1"/>
</dbReference>
<dbReference type="AlphaFoldDB" id="A0A0D0QGM8"/>
<comment type="caution">
    <text evidence="2">The sequence shown here is derived from an EMBL/GenBank/DDBJ whole genome shotgun (WGS) entry which is preliminary data.</text>
</comment>
<reference evidence="2 3" key="1">
    <citation type="submission" date="2013-01" db="EMBL/GenBank/DDBJ databases">
        <authorList>
            <person name="Fiebig A."/>
            <person name="Goeker M."/>
            <person name="Klenk H.-P.P."/>
        </authorList>
    </citation>
    <scope>NUCLEOTIDE SEQUENCE [LARGE SCALE GENOMIC DNA]</scope>
    <source>
        <strain evidence="2 3">DSM 24838</strain>
    </source>
</reference>
<name>A0A0D0QGM8_9RHOB</name>
<dbReference type="EMBL" id="AONG01000007">
    <property type="protein sequence ID" value="KIQ70143.1"/>
    <property type="molecule type" value="Genomic_DNA"/>
</dbReference>
<sequence length="380" mass="40554">MPDREDETMMHRNRMDHVWRGLAAPVAGLAFALAAGPLAAQSDTDFAGEEVEMIVPYGPGGGTTAFARLFVQPLQDTLPGAPTVLLRNVEGGGSIVGTNEFVNAANPDGLTILAIGASTILNQVFQDPAVRYDLGAMIPIISSPAGTVVYARRDYDGGLPQDPVEAIRALIENPPVIAAQTLTSSDLGVLLSYDLLGIRPQVVFGISLGESRGGLERGEFQMRHDTMLSYANEVVPLIEEGLVQQLFTMGYEQDGVIGRDPVAPDVPTFLEVYEAVHGEPLDGIEYQVWKSLFDIRVTAGKMILLPEGTPDDIVAVYEAAIADAMDHPDLTSAAAQEVMGDYPQLIGAEASGRVLAGALGLSGEPMTWLQDWAETRYGGF</sequence>
<dbReference type="PANTHER" id="PTHR42928:SF5">
    <property type="entry name" value="BLR1237 PROTEIN"/>
    <property type="match status" value="1"/>
</dbReference>
<accession>A0A0D0QGM8</accession>
<organism evidence="2 3">
    <name type="scientific">Wenxinia marina DSM 24838</name>
    <dbReference type="NCBI Taxonomy" id="1123501"/>
    <lineage>
        <taxon>Bacteria</taxon>
        <taxon>Pseudomonadati</taxon>
        <taxon>Pseudomonadota</taxon>
        <taxon>Alphaproteobacteria</taxon>
        <taxon>Rhodobacterales</taxon>
        <taxon>Roseobacteraceae</taxon>
        <taxon>Wenxinia</taxon>
    </lineage>
</organism>